<dbReference type="RefSeq" id="WP_204022186.1">
    <property type="nucleotide sequence ID" value="NZ_BOOW01000008.1"/>
</dbReference>
<gene>
    <name evidence="8" type="ORF">Ssi02_13570</name>
</gene>
<keyword evidence="9" id="KW-1185">Reference proteome</keyword>
<dbReference type="InterPro" id="IPR045214">
    <property type="entry name" value="Surf1/Surf4"/>
</dbReference>
<comment type="caution">
    <text evidence="6">Lacks conserved residue(s) required for the propagation of feature annotation.</text>
</comment>
<comment type="similarity">
    <text evidence="2 6">Belongs to the SURF1 family.</text>
</comment>
<feature type="region of interest" description="Disordered" evidence="7">
    <location>
        <begin position="248"/>
        <end position="272"/>
    </location>
</feature>
<comment type="caution">
    <text evidence="8">The sequence shown here is derived from an EMBL/GenBank/DDBJ whole genome shotgun (WGS) entry which is preliminary data.</text>
</comment>
<dbReference type="GO" id="GO:0005886">
    <property type="term" value="C:plasma membrane"/>
    <property type="evidence" value="ECO:0007669"/>
    <property type="project" value="UniProtKB-SubCell"/>
</dbReference>
<dbReference type="InterPro" id="IPR002994">
    <property type="entry name" value="Surf1/Shy1"/>
</dbReference>
<evidence type="ECO:0000256" key="3">
    <source>
        <dbReference type="ARBA" id="ARBA00022692"/>
    </source>
</evidence>
<keyword evidence="5 6" id="KW-0472">Membrane</keyword>
<keyword evidence="6" id="KW-1003">Cell membrane</keyword>
<dbReference type="PANTHER" id="PTHR23427:SF2">
    <property type="entry name" value="SURFEIT LOCUS PROTEIN 1"/>
    <property type="match status" value="1"/>
</dbReference>
<accession>A0A919V5Q0</accession>
<dbReference type="AlphaFoldDB" id="A0A919V5Q0"/>
<protein>
    <recommendedName>
        <fullName evidence="6">SURF1-like protein</fullName>
    </recommendedName>
</protein>
<comment type="subcellular location">
    <subcellularLocation>
        <location evidence="6">Cell membrane</location>
        <topology evidence="6">Multi-pass membrane protein</topology>
    </subcellularLocation>
    <subcellularLocation>
        <location evidence="1">Membrane</location>
    </subcellularLocation>
</comment>
<evidence type="ECO:0000256" key="6">
    <source>
        <dbReference type="RuleBase" id="RU363076"/>
    </source>
</evidence>
<evidence type="ECO:0000256" key="2">
    <source>
        <dbReference type="ARBA" id="ARBA00007165"/>
    </source>
</evidence>
<dbReference type="PROSITE" id="PS50895">
    <property type="entry name" value="SURF1"/>
    <property type="match status" value="1"/>
</dbReference>
<dbReference type="PANTHER" id="PTHR23427">
    <property type="entry name" value="SURFEIT LOCUS PROTEIN"/>
    <property type="match status" value="1"/>
</dbReference>
<organism evidence="8 9">
    <name type="scientific">Sinosporangium siamense</name>
    <dbReference type="NCBI Taxonomy" id="1367973"/>
    <lineage>
        <taxon>Bacteria</taxon>
        <taxon>Bacillati</taxon>
        <taxon>Actinomycetota</taxon>
        <taxon>Actinomycetes</taxon>
        <taxon>Streptosporangiales</taxon>
        <taxon>Streptosporangiaceae</taxon>
        <taxon>Sinosporangium</taxon>
    </lineage>
</organism>
<evidence type="ECO:0000256" key="4">
    <source>
        <dbReference type="ARBA" id="ARBA00022989"/>
    </source>
</evidence>
<keyword evidence="4 6" id="KW-1133">Transmembrane helix</keyword>
<dbReference type="Pfam" id="PF02104">
    <property type="entry name" value="SURF1"/>
    <property type="match status" value="1"/>
</dbReference>
<keyword evidence="3 6" id="KW-0812">Transmembrane</keyword>
<evidence type="ECO:0000256" key="1">
    <source>
        <dbReference type="ARBA" id="ARBA00004370"/>
    </source>
</evidence>
<dbReference type="EMBL" id="BOOW01000008">
    <property type="protein sequence ID" value="GII91126.1"/>
    <property type="molecule type" value="Genomic_DNA"/>
</dbReference>
<sequence length="272" mass="28684">MLRTLLSPRLAGLHVLLVVALVATWLLGRWQLGVFEESSRPLATGDPQPVAVADLTRQGAQIQAEVVGRLVTAEGTFDAARQLLVVNREPDVAAPGGAVSQGKGAWVLAPLTLPDGTAIPVVRGWVKDTASPAPAVPQGKVTVTGRLQPSQPVSSVQRRGEALSAGQVMTVSTPELINLWQGARLRDGFVVSTESAAALTPVKASPPQTEAVLTWRNLAYAAQWWIFGLFALFMWFHFVRDAIRSDRAAKDGSPGPGEGGGVPLDQAAAPIS</sequence>
<evidence type="ECO:0000256" key="5">
    <source>
        <dbReference type="ARBA" id="ARBA00023136"/>
    </source>
</evidence>
<dbReference type="Proteomes" id="UP000606172">
    <property type="component" value="Unassembled WGS sequence"/>
</dbReference>
<evidence type="ECO:0000313" key="9">
    <source>
        <dbReference type="Proteomes" id="UP000606172"/>
    </source>
</evidence>
<feature type="transmembrane region" description="Helical" evidence="6">
    <location>
        <begin position="218"/>
        <end position="238"/>
    </location>
</feature>
<proteinExistence type="inferred from homology"/>
<evidence type="ECO:0000313" key="8">
    <source>
        <dbReference type="EMBL" id="GII91126.1"/>
    </source>
</evidence>
<dbReference type="CDD" id="cd06662">
    <property type="entry name" value="SURF1"/>
    <property type="match status" value="1"/>
</dbReference>
<name>A0A919V5Q0_9ACTN</name>
<reference evidence="8" key="1">
    <citation type="submission" date="2021-01" db="EMBL/GenBank/DDBJ databases">
        <title>Whole genome shotgun sequence of Sinosporangium siamense NBRC 109515.</title>
        <authorList>
            <person name="Komaki H."/>
            <person name="Tamura T."/>
        </authorList>
    </citation>
    <scope>NUCLEOTIDE SEQUENCE</scope>
    <source>
        <strain evidence="8">NBRC 109515</strain>
    </source>
</reference>
<evidence type="ECO:0000256" key="7">
    <source>
        <dbReference type="SAM" id="MobiDB-lite"/>
    </source>
</evidence>